<feature type="transmembrane region" description="Helical" evidence="1">
    <location>
        <begin position="38"/>
        <end position="58"/>
    </location>
</feature>
<keyword evidence="3" id="KW-1185">Reference proteome</keyword>
<gene>
    <name evidence="2" type="ORF">FYJ44_08480</name>
</gene>
<dbReference type="AlphaFoldDB" id="A0A6L5XLH1"/>
<keyword evidence="1" id="KW-0812">Transmembrane</keyword>
<name>A0A6L5XLH1_9BACT</name>
<feature type="transmembrane region" description="Helical" evidence="1">
    <location>
        <begin position="95"/>
        <end position="113"/>
    </location>
</feature>
<evidence type="ECO:0000313" key="3">
    <source>
        <dbReference type="Proteomes" id="UP000477488"/>
    </source>
</evidence>
<feature type="transmembrane region" description="Helical" evidence="1">
    <location>
        <begin position="125"/>
        <end position="146"/>
    </location>
</feature>
<keyword evidence="1" id="KW-0472">Membrane</keyword>
<organism evidence="2 3">
    <name type="scientific">Desulfovibrio porci</name>
    <dbReference type="NCBI Taxonomy" id="2605782"/>
    <lineage>
        <taxon>Bacteria</taxon>
        <taxon>Pseudomonadati</taxon>
        <taxon>Thermodesulfobacteriota</taxon>
        <taxon>Desulfovibrionia</taxon>
        <taxon>Desulfovibrionales</taxon>
        <taxon>Desulfovibrionaceae</taxon>
        <taxon>Desulfovibrio</taxon>
    </lineage>
</organism>
<dbReference type="GO" id="GO:0008514">
    <property type="term" value="F:organic anion transmembrane transporter activity"/>
    <property type="evidence" value="ECO:0007669"/>
    <property type="project" value="InterPro"/>
</dbReference>
<proteinExistence type="predicted"/>
<accession>A0A6L5XLH1</accession>
<dbReference type="GO" id="GO:0016020">
    <property type="term" value="C:membrane"/>
    <property type="evidence" value="ECO:0007669"/>
    <property type="project" value="InterPro"/>
</dbReference>
<reference evidence="2 3" key="1">
    <citation type="submission" date="2019-09" db="EMBL/GenBank/DDBJ databases">
        <title>In-depth cultivation of the pig gut microbiome towards novel bacterial diversity and tailored functional studies.</title>
        <authorList>
            <person name="Wylensek D."/>
            <person name="Hitch T.C.A."/>
            <person name="Clavel T."/>
        </authorList>
    </citation>
    <scope>NUCLEOTIDE SEQUENCE [LARGE SCALE GENOMIC DNA]</scope>
    <source>
        <strain evidence="2 3">PG-178-WT-4</strain>
    </source>
</reference>
<protein>
    <submittedName>
        <fullName evidence="2">Uncharacterized protein</fullName>
    </submittedName>
</protein>
<feature type="transmembrane region" description="Helical" evidence="1">
    <location>
        <begin position="70"/>
        <end position="89"/>
    </location>
</feature>
<dbReference type="PANTHER" id="PTHR40033:SF1">
    <property type="entry name" value="CITRATE-SODIUM SYMPORTER"/>
    <property type="match status" value="1"/>
</dbReference>
<keyword evidence="1" id="KW-1133">Transmembrane helix</keyword>
<dbReference type="Pfam" id="PF03390">
    <property type="entry name" value="2HCT"/>
    <property type="match status" value="1"/>
</dbReference>
<evidence type="ECO:0000313" key="2">
    <source>
        <dbReference type="EMBL" id="MSS28074.1"/>
    </source>
</evidence>
<sequence>MLRKLQASGDKSEKCLIIQYVFSVEQSCTVWFKFGAKYMTASVLLVIGATYVTDLSLVINTLSIANTLQVITVVLDAGLGGVPVGFHFIESNVSAGLFMANMGGAGNVAVLSATRRMVLMPFARIPFHLDGVLILALVGLVAPLLMR</sequence>
<dbReference type="Proteomes" id="UP000477488">
    <property type="component" value="Unassembled WGS sequence"/>
</dbReference>
<dbReference type="EMBL" id="VUMH01000007">
    <property type="protein sequence ID" value="MSS28074.1"/>
    <property type="molecule type" value="Genomic_DNA"/>
</dbReference>
<dbReference type="PANTHER" id="PTHR40033">
    <property type="entry name" value="NA(+)-MALATE SYMPORTER"/>
    <property type="match status" value="1"/>
</dbReference>
<dbReference type="InterPro" id="IPR004679">
    <property type="entry name" value="2-OHcarboxylate_transport"/>
</dbReference>
<evidence type="ECO:0000256" key="1">
    <source>
        <dbReference type="SAM" id="Phobius"/>
    </source>
</evidence>
<comment type="caution">
    <text evidence="2">The sequence shown here is derived from an EMBL/GenBank/DDBJ whole genome shotgun (WGS) entry which is preliminary data.</text>
</comment>